<accession>A0A2P2Q1K8</accession>
<organism evidence="1">
    <name type="scientific">Rhizophora mucronata</name>
    <name type="common">Asiatic mangrove</name>
    <dbReference type="NCBI Taxonomy" id="61149"/>
    <lineage>
        <taxon>Eukaryota</taxon>
        <taxon>Viridiplantae</taxon>
        <taxon>Streptophyta</taxon>
        <taxon>Embryophyta</taxon>
        <taxon>Tracheophyta</taxon>
        <taxon>Spermatophyta</taxon>
        <taxon>Magnoliopsida</taxon>
        <taxon>eudicotyledons</taxon>
        <taxon>Gunneridae</taxon>
        <taxon>Pentapetalae</taxon>
        <taxon>rosids</taxon>
        <taxon>fabids</taxon>
        <taxon>Malpighiales</taxon>
        <taxon>Rhizophoraceae</taxon>
        <taxon>Rhizophora</taxon>
    </lineage>
</organism>
<dbReference type="AlphaFoldDB" id="A0A2P2Q1K8"/>
<evidence type="ECO:0000313" key="1">
    <source>
        <dbReference type="EMBL" id="MBX60855.1"/>
    </source>
</evidence>
<name>A0A2P2Q1K8_RHIMU</name>
<sequence length="17" mass="2084">MHLEEFCMKPVLAFQLF</sequence>
<proteinExistence type="predicted"/>
<dbReference type="EMBL" id="GGEC01080371">
    <property type="protein sequence ID" value="MBX60855.1"/>
    <property type="molecule type" value="Transcribed_RNA"/>
</dbReference>
<reference evidence="1" key="1">
    <citation type="submission" date="2018-02" db="EMBL/GenBank/DDBJ databases">
        <title>Rhizophora mucronata_Transcriptome.</title>
        <authorList>
            <person name="Meera S.P."/>
            <person name="Sreeshan A."/>
            <person name="Augustine A."/>
        </authorList>
    </citation>
    <scope>NUCLEOTIDE SEQUENCE</scope>
    <source>
        <tissue evidence="1">Leaf</tissue>
    </source>
</reference>
<protein>
    <submittedName>
        <fullName evidence="1">Uncharacterized protein</fullName>
    </submittedName>
</protein>